<evidence type="ECO:0000313" key="2">
    <source>
        <dbReference type="Proteomes" id="UP000003875"/>
    </source>
</evidence>
<dbReference type="EMBL" id="ABXX02000002">
    <property type="protein sequence ID" value="EEG71197.1"/>
    <property type="molecule type" value="Genomic_DNA"/>
</dbReference>
<dbReference type="AlphaFoldDB" id="C0BRA3"/>
<reference evidence="1 2" key="1">
    <citation type="submission" date="2009-02" db="EMBL/GenBank/DDBJ databases">
        <title>Draft genome sequence of Bifidobacterium pseudocatenulatum (DSM 20438).</title>
        <authorList>
            <person name="Sudarsanam P."/>
            <person name="Ley R."/>
            <person name="Guruge J."/>
            <person name="Turnbaugh P.J."/>
            <person name="Mahowald M."/>
            <person name="Liep D."/>
            <person name="Gordon J."/>
        </authorList>
    </citation>
    <scope>NUCLEOTIDE SEQUENCE [LARGE SCALE GENOMIC DNA]</scope>
    <source>
        <strain evidence="1 2">DSM 20438</strain>
    </source>
</reference>
<sequence length="43" mass="5001">MARSGKIRQIRKASGRTRASAIWINARCDHAWRTLELATQQYK</sequence>
<accession>C0BRA3</accession>
<gene>
    <name evidence="1" type="ORF">BIFPSEUDO_03167</name>
</gene>
<comment type="caution">
    <text evidence="1">The sequence shown here is derived from an EMBL/GenBank/DDBJ whole genome shotgun (WGS) entry which is preliminary data.</text>
</comment>
<protein>
    <submittedName>
        <fullName evidence="1">Uncharacterized protein</fullName>
    </submittedName>
</protein>
<evidence type="ECO:0000313" key="1">
    <source>
        <dbReference type="EMBL" id="EEG71197.1"/>
    </source>
</evidence>
<organism evidence="1 2">
    <name type="scientific">Bifidobacterium pseudocatenulatum DSM 20438 = JCM 1200 = LMG 10505</name>
    <dbReference type="NCBI Taxonomy" id="547043"/>
    <lineage>
        <taxon>Bacteria</taxon>
        <taxon>Bacillati</taxon>
        <taxon>Actinomycetota</taxon>
        <taxon>Actinomycetes</taxon>
        <taxon>Bifidobacteriales</taxon>
        <taxon>Bifidobacteriaceae</taxon>
        <taxon>Bifidobacterium</taxon>
    </lineage>
</organism>
<dbReference type="Proteomes" id="UP000003875">
    <property type="component" value="Unassembled WGS sequence"/>
</dbReference>
<name>C0BRA3_BIFPS</name>
<proteinExistence type="predicted"/>
<reference evidence="1 2" key="2">
    <citation type="submission" date="2009-02" db="EMBL/GenBank/DDBJ databases">
        <authorList>
            <person name="Fulton L."/>
            <person name="Clifton S."/>
            <person name="Fulton B."/>
            <person name="Xu J."/>
            <person name="Minx P."/>
            <person name="Pepin K.H."/>
            <person name="Johnson M."/>
            <person name="Bhonagiri V."/>
            <person name="Nash W.E."/>
            <person name="Mardis E.R."/>
            <person name="Wilson R.K."/>
        </authorList>
    </citation>
    <scope>NUCLEOTIDE SEQUENCE [LARGE SCALE GENOMIC DNA]</scope>
    <source>
        <strain evidence="1 2">DSM 20438</strain>
    </source>
</reference>